<sequence>MVQPNYSDKITSELVYTYVARDLLKNNDGISFICYGGIGLVRDKTLASMPSWVPDWSADVKTYMLRHSKPLKPEQKEAPKENEAEKNKAKNENSPFHVAGQNILLVKAIVLGEITHLAPLSYDFVPDHALEIREQASRDFTKLTSNYKAALDLAMDHTRTRYGNQENTEEAFYRTLRADTSDDGTRPATMELVAHQALWALGQSPQCPVSGVFLPEEQHNNWTEDIKTRVCQVYLGTRKMQSTLNSKFAHMMPEEIASSKRPLSMFDNKNSGPLSSLSRYVDYTIGRQFAVLGDSGLMGLVPEGSRERDTVVWIESEDLCLVLRR</sequence>
<keyword evidence="3" id="KW-1185">Reference proteome</keyword>
<organism evidence="2 3">
    <name type="scientific">Cladobotryum mycophilum</name>
    <dbReference type="NCBI Taxonomy" id="491253"/>
    <lineage>
        <taxon>Eukaryota</taxon>
        <taxon>Fungi</taxon>
        <taxon>Dikarya</taxon>
        <taxon>Ascomycota</taxon>
        <taxon>Pezizomycotina</taxon>
        <taxon>Sordariomycetes</taxon>
        <taxon>Hypocreomycetidae</taxon>
        <taxon>Hypocreales</taxon>
        <taxon>Hypocreaceae</taxon>
        <taxon>Cladobotryum</taxon>
    </lineage>
</organism>
<feature type="compositionally biased region" description="Basic and acidic residues" evidence="1">
    <location>
        <begin position="71"/>
        <end position="91"/>
    </location>
</feature>
<name>A0ABR0SWR2_9HYPO</name>
<comment type="caution">
    <text evidence="2">The sequence shown here is derived from an EMBL/GenBank/DDBJ whole genome shotgun (WGS) entry which is preliminary data.</text>
</comment>
<reference evidence="2 3" key="1">
    <citation type="submission" date="2024-01" db="EMBL/GenBank/DDBJ databases">
        <title>Complete genome of Cladobotryum mycophilum ATHUM6906.</title>
        <authorList>
            <person name="Christinaki A.C."/>
            <person name="Myridakis A.I."/>
            <person name="Kouvelis V.N."/>
        </authorList>
    </citation>
    <scope>NUCLEOTIDE SEQUENCE [LARGE SCALE GENOMIC DNA]</scope>
    <source>
        <strain evidence="2 3">ATHUM6906</strain>
    </source>
</reference>
<accession>A0ABR0SWR2</accession>
<evidence type="ECO:0000313" key="2">
    <source>
        <dbReference type="EMBL" id="KAK5996332.1"/>
    </source>
</evidence>
<evidence type="ECO:0000256" key="1">
    <source>
        <dbReference type="SAM" id="MobiDB-lite"/>
    </source>
</evidence>
<protein>
    <submittedName>
        <fullName evidence="2">Uncharacterized protein</fullName>
    </submittedName>
</protein>
<dbReference type="EMBL" id="JAVFKD010000003">
    <property type="protein sequence ID" value="KAK5996332.1"/>
    <property type="molecule type" value="Genomic_DNA"/>
</dbReference>
<evidence type="ECO:0000313" key="3">
    <source>
        <dbReference type="Proteomes" id="UP001338125"/>
    </source>
</evidence>
<dbReference type="Proteomes" id="UP001338125">
    <property type="component" value="Unassembled WGS sequence"/>
</dbReference>
<proteinExistence type="predicted"/>
<feature type="region of interest" description="Disordered" evidence="1">
    <location>
        <begin position="69"/>
        <end position="93"/>
    </location>
</feature>
<gene>
    <name evidence="2" type="ORF">PT974_03087</name>
</gene>